<sequence>MITPNPSEQELQLLTNYVLGHISLEEANELLQGRGRVMVALYEYQLVTV</sequence>
<gene>
    <name evidence="1" type="ORF">GO988_15710</name>
</gene>
<reference evidence="1 2" key="1">
    <citation type="submission" date="2019-12" db="EMBL/GenBank/DDBJ databases">
        <title>Hymenobacter sp. HMF4947 Genome sequencing and assembly.</title>
        <authorList>
            <person name="Kang H."/>
            <person name="Cha I."/>
            <person name="Kim H."/>
            <person name="Joh K."/>
        </authorList>
    </citation>
    <scope>NUCLEOTIDE SEQUENCE [LARGE SCALE GENOMIC DNA]</scope>
    <source>
        <strain evidence="1 2">HMF4947</strain>
    </source>
</reference>
<dbReference type="RefSeq" id="WP_157567121.1">
    <property type="nucleotide sequence ID" value="NZ_WQKZ01000003.1"/>
</dbReference>
<proteinExistence type="predicted"/>
<organism evidence="1 2">
    <name type="scientific">Hymenobacter ginkgonis</name>
    <dbReference type="NCBI Taxonomy" id="2682976"/>
    <lineage>
        <taxon>Bacteria</taxon>
        <taxon>Pseudomonadati</taxon>
        <taxon>Bacteroidota</taxon>
        <taxon>Cytophagia</taxon>
        <taxon>Cytophagales</taxon>
        <taxon>Hymenobacteraceae</taxon>
        <taxon>Hymenobacter</taxon>
    </lineage>
</organism>
<dbReference type="AlphaFoldDB" id="A0A7K1TH71"/>
<name>A0A7K1TH71_9BACT</name>
<protein>
    <submittedName>
        <fullName evidence="1">Uncharacterized protein</fullName>
    </submittedName>
</protein>
<accession>A0A7K1TH71</accession>
<evidence type="ECO:0000313" key="1">
    <source>
        <dbReference type="EMBL" id="MVN77777.1"/>
    </source>
</evidence>
<dbReference type="Proteomes" id="UP000441336">
    <property type="component" value="Unassembled WGS sequence"/>
</dbReference>
<dbReference type="EMBL" id="WQKZ01000003">
    <property type="protein sequence ID" value="MVN77777.1"/>
    <property type="molecule type" value="Genomic_DNA"/>
</dbReference>
<keyword evidence="2" id="KW-1185">Reference proteome</keyword>
<comment type="caution">
    <text evidence="1">The sequence shown here is derived from an EMBL/GenBank/DDBJ whole genome shotgun (WGS) entry which is preliminary data.</text>
</comment>
<evidence type="ECO:0000313" key="2">
    <source>
        <dbReference type="Proteomes" id="UP000441336"/>
    </source>
</evidence>